<dbReference type="SUPFAM" id="SSF53098">
    <property type="entry name" value="Ribonuclease H-like"/>
    <property type="match status" value="1"/>
</dbReference>
<dbReference type="InterPro" id="IPR025948">
    <property type="entry name" value="HTH-like_dom"/>
</dbReference>
<dbReference type="NCBIfam" id="NF033516">
    <property type="entry name" value="transpos_IS3"/>
    <property type="match status" value="1"/>
</dbReference>
<dbReference type="InterPro" id="IPR001584">
    <property type="entry name" value="Integrase_cat-core"/>
</dbReference>
<sequence>MAALCRVLSVSTSGFADWKSCDGPTQWLSDDQLLALIRSIHAEVKGSYGSPRMLEELKARGFPASKGRVRRLMQAHGIRARHKRRYKATTNSKHRLPVAENTLAREFKTESPDQVWTVDITYIPTGEGWLYLAVVMDLYSRMIVGWAMDERMTRELAMDALRMARFRRKPAPGLLHHSDRGSQYCSGDYQALLAGYGMRCSMSRKGNCWDNAPMESFFNSLKNERVFHERYSTRDAARLDLFEYIEGFYNRRRRHSSIGYRTPIQQYEAWFEKEKVAA</sequence>
<organism evidence="2 3">
    <name type="scientific">Caballeronia sordidicola</name>
    <name type="common">Burkholderia sordidicola</name>
    <dbReference type="NCBI Taxonomy" id="196367"/>
    <lineage>
        <taxon>Bacteria</taxon>
        <taxon>Pseudomonadati</taxon>
        <taxon>Pseudomonadota</taxon>
        <taxon>Betaproteobacteria</taxon>
        <taxon>Burkholderiales</taxon>
        <taxon>Burkholderiaceae</taxon>
        <taxon>Caballeronia</taxon>
    </lineage>
</organism>
<dbReference type="PANTHER" id="PTHR46889">
    <property type="entry name" value="TRANSPOSASE INSF FOR INSERTION SEQUENCE IS3B-RELATED"/>
    <property type="match status" value="1"/>
</dbReference>
<evidence type="ECO:0000259" key="1">
    <source>
        <dbReference type="PROSITE" id="PS50994"/>
    </source>
</evidence>
<dbReference type="GO" id="GO:0015074">
    <property type="term" value="P:DNA integration"/>
    <property type="evidence" value="ECO:0007669"/>
    <property type="project" value="InterPro"/>
</dbReference>
<dbReference type="Pfam" id="PF00665">
    <property type="entry name" value="rve"/>
    <property type="match status" value="1"/>
</dbReference>
<dbReference type="Pfam" id="PF13333">
    <property type="entry name" value="rve_2"/>
    <property type="match status" value="1"/>
</dbReference>
<dbReference type="EMBL" id="NBTZ01000069">
    <property type="protein sequence ID" value="OTP74084.1"/>
    <property type="molecule type" value="Genomic_DNA"/>
</dbReference>
<dbReference type="AlphaFoldDB" id="A0A242MSC1"/>
<dbReference type="InterPro" id="IPR012337">
    <property type="entry name" value="RNaseH-like_sf"/>
</dbReference>
<dbReference type="PROSITE" id="PS50994">
    <property type="entry name" value="INTEGRASE"/>
    <property type="match status" value="1"/>
</dbReference>
<gene>
    <name evidence="2" type="ORF">PAMC26577_16710</name>
</gene>
<accession>A0A242MSC1</accession>
<name>A0A242MSC1_CABSO</name>
<dbReference type="Gene3D" id="3.30.420.10">
    <property type="entry name" value="Ribonuclease H-like superfamily/Ribonuclease H"/>
    <property type="match status" value="1"/>
</dbReference>
<dbReference type="GO" id="GO:0003676">
    <property type="term" value="F:nucleic acid binding"/>
    <property type="evidence" value="ECO:0007669"/>
    <property type="project" value="InterPro"/>
</dbReference>
<dbReference type="Pfam" id="PF13276">
    <property type="entry name" value="HTH_21"/>
    <property type="match status" value="1"/>
</dbReference>
<dbReference type="Proteomes" id="UP000195221">
    <property type="component" value="Unassembled WGS sequence"/>
</dbReference>
<dbReference type="InterPro" id="IPR050900">
    <property type="entry name" value="Transposase_IS3/IS150/IS904"/>
</dbReference>
<dbReference type="InterPro" id="IPR048020">
    <property type="entry name" value="Transpos_IS3"/>
</dbReference>
<proteinExistence type="predicted"/>
<feature type="domain" description="Integrase catalytic" evidence="1">
    <location>
        <begin position="108"/>
        <end position="271"/>
    </location>
</feature>
<evidence type="ECO:0000313" key="3">
    <source>
        <dbReference type="Proteomes" id="UP000195221"/>
    </source>
</evidence>
<evidence type="ECO:0000313" key="2">
    <source>
        <dbReference type="EMBL" id="OTP74084.1"/>
    </source>
</evidence>
<protein>
    <submittedName>
        <fullName evidence="2">Mobile element protein</fullName>
    </submittedName>
</protein>
<comment type="caution">
    <text evidence="2">The sequence shown here is derived from an EMBL/GenBank/DDBJ whole genome shotgun (WGS) entry which is preliminary data.</text>
</comment>
<dbReference type="InterPro" id="IPR036397">
    <property type="entry name" value="RNaseH_sf"/>
</dbReference>
<reference evidence="2 3" key="1">
    <citation type="submission" date="2017-03" db="EMBL/GenBank/DDBJ databases">
        <title>Genome analysis of strain PAMC 26577.</title>
        <authorList>
            <person name="Oh H.-M."/>
            <person name="Yang J.-A."/>
        </authorList>
    </citation>
    <scope>NUCLEOTIDE SEQUENCE [LARGE SCALE GENOMIC DNA]</scope>
    <source>
        <strain evidence="2 3">PAMC 26577</strain>
    </source>
</reference>
<dbReference type="PANTHER" id="PTHR46889:SF4">
    <property type="entry name" value="TRANSPOSASE INSO FOR INSERTION SEQUENCE ELEMENT IS911B-RELATED"/>
    <property type="match status" value="1"/>
</dbReference>